<dbReference type="CDD" id="cd10142">
    <property type="entry name" value="HD_SAS6_N"/>
    <property type="match status" value="1"/>
</dbReference>
<dbReference type="EMBL" id="JAHDYR010000015">
    <property type="protein sequence ID" value="KAG9394394.1"/>
    <property type="molecule type" value="Genomic_DNA"/>
</dbReference>
<evidence type="ECO:0000313" key="3">
    <source>
        <dbReference type="EMBL" id="KAG9394394.1"/>
    </source>
</evidence>
<protein>
    <submittedName>
        <fullName evidence="3">Putative alpha-1,3-mannosyl-glycoprotein beta-1, 2-n-acetylglucosaminyltransferase</fullName>
    </submittedName>
</protein>
<gene>
    <name evidence="3" type="ORF">J8273_4038</name>
</gene>
<dbReference type="Pfam" id="PF16531">
    <property type="entry name" value="SAS-6_N"/>
    <property type="match status" value="1"/>
</dbReference>
<dbReference type="InterPro" id="IPR032396">
    <property type="entry name" value="SAS-6_N"/>
</dbReference>
<dbReference type="OrthoDB" id="49058at2759"/>
<dbReference type="Gene3D" id="2.170.210.20">
    <property type="entry name" value="Spindle assembly abnormal protein 6, N-terminal domain"/>
    <property type="match status" value="1"/>
</dbReference>
<evidence type="ECO:0000256" key="1">
    <source>
        <dbReference type="SAM" id="MobiDB-lite"/>
    </source>
</evidence>
<evidence type="ECO:0000313" key="4">
    <source>
        <dbReference type="Proteomes" id="UP000717585"/>
    </source>
</evidence>
<dbReference type="InterPro" id="IPR038558">
    <property type="entry name" value="SAS-6_N_sf"/>
</dbReference>
<reference evidence="3" key="1">
    <citation type="submission" date="2021-05" db="EMBL/GenBank/DDBJ databases">
        <title>A free-living protist that lacks canonical eukaryotic 1 DNA replication and segregation systems.</title>
        <authorList>
            <person name="Salas-Leiva D.E."/>
            <person name="Tromer E.C."/>
            <person name="Curtis B.A."/>
            <person name="Jerlstrom-Hultqvist J."/>
            <person name="Kolisko M."/>
            <person name="Yi Z."/>
            <person name="Salas-Leiva J.S."/>
            <person name="Gallot-Lavallee L."/>
            <person name="Kops G.J.P.L."/>
            <person name="Archibald J.M."/>
            <person name="Simpson A.G.B."/>
            <person name="Roger A.J."/>
        </authorList>
    </citation>
    <scope>NUCLEOTIDE SEQUENCE</scope>
    <source>
        <strain evidence="3">BICM</strain>
    </source>
</reference>
<dbReference type="PANTHER" id="PTHR34230:SF2">
    <property type="entry name" value="SPINDLE ASSEMBLY ABNORMAL PROTEIN 6 N-TERMINAL DOMAIN-CONTAINING PROTEIN"/>
    <property type="match status" value="1"/>
</dbReference>
<evidence type="ECO:0000259" key="2">
    <source>
        <dbReference type="Pfam" id="PF16531"/>
    </source>
</evidence>
<organism evidence="3 4">
    <name type="scientific">Carpediemonas membranifera</name>
    <dbReference type="NCBI Taxonomy" id="201153"/>
    <lineage>
        <taxon>Eukaryota</taxon>
        <taxon>Metamonada</taxon>
        <taxon>Carpediemonas-like organisms</taxon>
        <taxon>Carpediemonas</taxon>
    </lineage>
</organism>
<feature type="domain" description="Spindle assembly abnormal protein 6 N-terminal" evidence="2">
    <location>
        <begin position="45"/>
        <end position="175"/>
    </location>
</feature>
<dbReference type="PANTHER" id="PTHR34230">
    <property type="entry name" value="ASSEMBLY ABNORMAL PROTEIN 6, PUTATIVE-RELATED"/>
    <property type="match status" value="1"/>
</dbReference>
<proteinExistence type="predicted"/>
<dbReference type="Proteomes" id="UP000717585">
    <property type="component" value="Unassembled WGS sequence"/>
</dbReference>
<feature type="region of interest" description="Disordered" evidence="1">
    <location>
        <begin position="1"/>
        <end position="36"/>
    </location>
</feature>
<accession>A0A8J6B706</accession>
<dbReference type="AlphaFoldDB" id="A0A8J6B706"/>
<name>A0A8J6B706_9EUKA</name>
<keyword evidence="4" id="KW-1185">Reference proteome</keyword>
<comment type="caution">
    <text evidence="3">The sequence shown here is derived from an EMBL/GenBank/DDBJ whole genome shotgun (WGS) entry which is preliminary data.</text>
</comment>
<sequence length="231" mass="26593">MDHSRTPGVADHSRTSSALSLPADEMRPDGGFSELDPSLAEGGNIIFDREITLELRRHSSPQEPGMQENILVRIVSIEREGRLHELRVELSSDADLFFHFTSSMDLDSFDKIMRREQKLMCDFDEFPAVLEQTVAACIRDPTRLAVMFVTNDGRARMEFIQNMGYKYVELMALPFIATHEDIVRKHISYRYNRMKAKVILLNDHLHQIKAQVKLKNPSLYQNMEKRGAGRQ</sequence>